<feature type="region of interest" description="Disordered" evidence="1">
    <location>
        <begin position="185"/>
        <end position="216"/>
    </location>
</feature>
<feature type="domain" description="CobN/magnesium chelatase" evidence="2">
    <location>
        <begin position="753"/>
        <end position="1160"/>
    </location>
</feature>
<feature type="domain" description="CobN/magnesium chelatase" evidence="2">
    <location>
        <begin position="135"/>
        <end position="742"/>
    </location>
</feature>
<feature type="region of interest" description="Disordered" evidence="1">
    <location>
        <begin position="456"/>
        <end position="478"/>
    </location>
</feature>
<evidence type="ECO:0000259" key="2">
    <source>
        <dbReference type="Pfam" id="PF02514"/>
    </source>
</evidence>
<evidence type="ECO:0000313" key="3">
    <source>
        <dbReference type="EMBL" id="PRH85382.1"/>
    </source>
</evidence>
<feature type="compositionally biased region" description="Pro residues" evidence="1">
    <location>
        <begin position="203"/>
        <end position="213"/>
    </location>
</feature>
<dbReference type="AlphaFoldDB" id="A0A2S9Q7Q2"/>
<protein>
    <submittedName>
        <fullName evidence="3">Cobaltochelatase subunit CobN</fullName>
    </submittedName>
</protein>
<feature type="compositionally biased region" description="Gly residues" evidence="1">
    <location>
        <begin position="185"/>
        <end position="195"/>
    </location>
</feature>
<dbReference type="PANTHER" id="PTHR44119">
    <property type="entry name" value="MAGNESIUM-CHELATASE SUBUNIT CHLH, CHLOROPLASTIC"/>
    <property type="match status" value="1"/>
</dbReference>
<dbReference type="Pfam" id="PF02514">
    <property type="entry name" value="CobN-Mg_chel"/>
    <property type="match status" value="2"/>
</dbReference>
<dbReference type="InterPro" id="IPR003672">
    <property type="entry name" value="CobN/Mg_chltase"/>
</dbReference>
<accession>A0A2S9Q7Q2</accession>
<sequence>MHLLPADTRSLDASEAAVDLGQAPGAIVFASLTDSDLALAAASGLDDLRLAPLQKLRHPMSTDLYIDQTARHARAIVVRLLGGLDYWRYGAEELAATARTHGIALALIPGDARPDGRLSQLSTVPQEALDKLSLYWREGGPRNARASLLYAARLGGLDLGEPEEPVAVPKYGMFAPHPPLEGEGRTVGPGWGGGSTCKDDISPPHPEASPRPSPSRGGYGRAVIVFYRSILLSADTAPIEALARALGAEGLAVSAFYVGSLKDGETAEWVRRQLEALKPAVILNATAFSALDDDGASPLDVAGCPVLQVITCSSAEEAWEASTRGLSASDLAMHVALPELDGRLSAGVISFKAEREEGAFTRLAHAPHDGRIAAVAAKAAAWAKLAAKARAERRLGLILSNYPGAEGRLAHAVGLDAPASAVAILEQLRDEGYAVGDQPKSGADLLELLDQSSSLHQEMERNRHDAGEDIDSYPPHREEGKELSLPLSAYSSWLDTLPAALRDRLAVQWGDPSADPLCNDGAFHFAGHVCGNVAVAVQPDRGSALDRKGDHHSPDLPPRHAYLAFYLWLRQVFGIDAMIHLGTHGTLEWLPGKAAALSAQCFPELAAGAVPVLYPFIVNNPGEAAQAKRRLGAVTIGHLTPPLREAGLSGAAIEVERLIDEYASADGLDQRRMAYLRREIIERAMVSGLTAECGIAPGLDEDETLARLDAFLCDVKELQIRDGLHVFGRRPEESAHLLDVLAASCGEEERPVLASRLDSCGDSEMASLLAGLDGRFVRPGPAGAPTRGRADVLPTGRNLTTLDPRAVPTRAAYAIGSRAADAVIQRYLQDHGDYPKNIVLDLWGSATMRTGGDDLAQALALLGVRPVWDNGSNRVSGFEILPQARLDRPRVDVTLRISGLFRDVFAQQITLFDEAVRAVAALNESAEWNPLAAAAKASGERPLRIFGAAPSAYGAGITDRIARGAWDVRADLGRDYLAASSHAYGAGIEGDAVPAIFAERVASADAHVHGQDHREIDILDDVTFAAHQGGFAAALEALGAKAALYHADLSDPDKPRLRSLGEEVGRLVHGRAASRRWIDGMMVHGYAGAAEMANAMDCLFAFSATAGIVTNAAFDRMHEAYVEDEEVAAFLASANPAAGRAIRARLAEAIRRGLWQPRRNSASRLLDETGRAA</sequence>
<evidence type="ECO:0000313" key="4">
    <source>
        <dbReference type="Proteomes" id="UP000237682"/>
    </source>
</evidence>
<dbReference type="NCBIfam" id="NF008973">
    <property type="entry name" value="PRK12321.1"/>
    <property type="match status" value="1"/>
</dbReference>
<gene>
    <name evidence="3" type="ORF">C5L14_22540</name>
</gene>
<dbReference type="EMBL" id="PUEJ01000009">
    <property type="protein sequence ID" value="PRH85382.1"/>
    <property type="molecule type" value="Genomic_DNA"/>
</dbReference>
<proteinExistence type="predicted"/>
<dbReference type="CDD" id="cd10150">
    <property type="entry name" value="CobN_like"/>
    <property type="match status" value="1"/>
</dbReference>
<feature type="compositionally biased region" description="Basic and acidic residues" evidence="1">
    <location>
        <begin position="457"/>
        <end position="467"/>
    </location>
</feature>
<evidence type="ECO:0000256" key="1">
    <source>
        <dbReference type="SAM" id="MobiDB-lite"/>
    </source>
</evidence>
<name>A0A2S9Q7Q2_9HYPH</name>
<dbReference type="OrthoDB" id="9757976at2"/>
<reference evidence="3 4" key="1">
    <citation type="submission" date="2018-02" db="EMBL/GenBank/DDBJ databases">
        <title>Whole genome sequencing of endophytic bacterium.</title>
        <authorList>
            <person name="Eedara R."/>
            <person name="Podile A.R."/>
        </authorList>
    </citation>
    <scope>NUCLEOTIDE SEQUENCE [LARGE SCALE GENOMIC DNA]</scope>
    <source>
        <strain evidence="3 4">RP1T</strain>
    </source>
</reference>
<dbReference type="Proteomes" id="UP000237682">
    <property type="component" value="Unassembled WGS sequence"/>
</dbReference>
<dbReference type="PANTHER" id="PTHR44119:SF4">
    <property type="entry name" value="AEROBIC COBALTOCHELATASE SUBUNIT COBN"/>
    <property type="match status" value="1"/>
</dbReference>
<organism evidence="3 4">
    <name type="scientific">Labrys okinawensis</name>
    <dbReference type="NCBI Taxonomy" id="346911"/>
    <lineage>
        <taxon>Bacteria</taxon>
        <taxon>Pseudomonadati</taxon>
        <taxon>Pseudomonadota</taxon>
        <taxon>Alphaproteobacteria</taxon>
        <taxon>Hyphomicrobiales</taxon>
        <taxon>Xanthobacteraceae</taxon>
        <taxon>Labrys</taxon>
    </lineage>
</organism>
<keyword evidence="4" id="KW-1185">Reference proteome</keyword>
<comment type="caution">
    <text evidence="3">The sequence shown here is derived from an EMBL/GenBank/DDBJ whole genome shotgun (WGS) entry which is preliminary data.</text>
</comment>